<dbReference type="GO" id="GO:0003677">
    <property type="term" value="F:DNA binding"/>
    <property type="evidence" value="ECO:0007669"/>
    <property type="project" value="UniProtKB-KW"/>
</dbReference>
<reference evidence="5 6" key="1">
    <citation type="submission" date="2019-12" db="EMBL/GenBank/DDBJ databases">
        <title>Chitinophaga sp. strain ysch24 (GDMCC 1.1355), whole genome shotgun sequence.</title>
        <authorList>
            <person name="Zhang X."/>
        </authorList>
    </citation>
    <scope>NUCLEOTIDE SEQUENCE [LARGE SCALE GENOMIC DNA]</scope>
    <source>
        <strain evidence="6">ysch24</strain>
    </source>
</reference>
<dbReference type="InterPro" id="IPR050313">
    <property type="entry name" value="Carb_Metab_HTH_regulators"/>
</dbReference>
<comment type="caution">
    <text evidence="5">The sequence shown here is derived from an EMBL/GenBank/DDBJ whole genome shotgun (WGS) entry which is preliminary data.</text>
</comment>
<dbReference type="Gene3D" id="1.10.10.10">
    <property type="entry name" value="Winged helix-like DNA-binding domain superfamily/Winged helix DNA-binding domain"/>
    <property type="match status" value="1"/>
</dbReference>
<dbReference type="Gene3D" id="3.40.50.1360">
    <property type="match status" value="1"/>
</dbReference>
<evidence type="ECO:0000313" key="6">
    <source>
        <dbReference type="Proteomes" id="UP000461730"/>
    </source>
</evidence>
<dbReference type="InterPro" id="IPR014036">
    <property type="entry name" value="DeoR-like_C"/>
</dbReference>
<dbReference type="EMBL" id="WRXN01000019">
    <property type="protein sequence ID" value="MVT12087.1"/>
    <property type="molecule type" value="Genomic_DNA"/>
</dbReference>
<dbReference type="Pfam" id="PF08220">
    <property type="entry name" value="HTH_DeoR"/>
    <property type="match status" value="1"/>
</dbReference>
<dbReference type="Proteomes" id="UP000461730">
    <property type="component" value="Unassembled WGS sequence"/>
</dbReference>
<dbReference type="GO" id="GO:0003700">
    <property type="term" value="F:DNA-binding transcription factor activity"/>
    <property type="evidence" value="ECO:0007669"/>
    <property type="project" value="InterPro"/>
</dbReference>
<dbReference type="PANTHER" id="PTHR30363:SF44">
    <property type="entry name" value="AGA OPERON TRANSCRIPTIONAL REPRESSOR-RELATED"/>
    <property type="match status" value="1"/>
</dbReference>
<dbReference type="PROSITE" id="PS51000">
    <property type="entry name" value="HTH_DEOR_2"/>
    <property type="match status" value="1"/>
</dbReference>
<dbReference type="InterPro" id="IPR036388">
    <property type="entry name" value="WH-like_DNA-bd_sf"/>
</dbReference>
<keyword evidence="3" id="KW-0804">Transcription</keyword>
<evidence type="ECO:0000256" key="3">
    <source>
        <dbReference type="ARBA" id="ARBA00023163"/>
    </source>
</evidence>
<dbReference type="Pfam" id="PF00455">
    <property type="entry name" value="DeoRC"/>
    <property type="match status" value="1"/>
</dbReference>
<proteinExistence type="predicted"/>
<sequence>MIKEQRFEFILNKIKTDQQVTYEQIAGSLNVSEDTVRRDIDQLYRNGLVSKIRGGAMLPSRNPLTFQDRSNILSDQKDIIVAKALGFIKEGMTVFMDGGTTICALAGRLPSDINMRIITNNIPAIQLLVNYPDIELIVLGGVYERNSATNTGTVTCLDLERYTADLYLMGTCGVDDKFGVTATIESDAHVKRAMLRRSKKTVSLANQKILHQAEAFRVCDFQDLHAMITNMDSDHADLDGFRNLGVQII</sequence>
<evidence type="ECO:0000313" key="5">
    <source>
        <dbReference type="EMBL" id="MVT12087.1"/>
    </source>
</evidence>
<protein>
    <submittedName>
        <fullName evidence="5">DeoR family transcriptional regulator</fullName>
    </submittedName>
</protein>
<organism evidence="5 6">
    <name type="scientific">Chitinophaga tropicalis</name>
    <dbReference type="NCBI Taxonomy" id="2683588"/>
    <lineage>
        <taxon>Bacteria</taxon>
        <taxon>Pseudomonadati</taxon>
        <taxon>Bacteroidota</taxon>
        <taxon>Chitinophagia</taxon>
        <taxon>Chitinophagales</taxon>
        <taxon>Chitinophagaceae</taxon>
        <taxon>Chitinophaga</taxon>
    </lineage>
</organism>
<dbReference type="SUPFAM" id="SSF46785">
    <property type="entry name" value="Winged helix' DNA-binding domain"/>
    <property type="match status" value="1"/>
</dbReference>
<evidence type="ECO:0000256" key="1">
    <source>
        <dbReference type="ARBA" id="ARBA00023015"/>
    </source>
</evidence>
<dbReference type="SUPFAM" id="SSF100950">
    <property type="entry name" value="NagB/RpiA/CoA transferase-like"/>
    <property type="match status" value="1"/>
</dbReference>
<dbReference type="InterPro" id="IPR018356">
    <property type="entry name" value="Tscrpt_reg_HTH_DeoR_CS"/>
</dbReference>
<dbReference type="InterPro" id="IPR001034">
    <property type="entry name" value="DeoR_HTH"/>
</dbReference>
<dbReference type="AlphaFoldDB" id="A0A7K1UCH2"/>
<keyword evidence="1" id="KW-0805">Transcription regulation</keyword>
<evidence type="ECO:0000256" key="2">
    <source>
        <dbReference type="ARBA" id="ARBA00023125"/>
    </source>
</evidence>
<keyword evidence="2" id="KW-0238">DNA-binding</keyword>
<dbReference type="PROSITE" id="PS00894">
    <property type="entry name" value="HTH_DEOR_1"/>
    <property type="match status" value="1"/>
</dbReference>
<dbReference type="PANTHER" id="PTHR30363">
    <property type="entry name" value="HTH-TYPE TRANSCRIPTIONAL REGULATOR SRLR-RELATED"/>
    <property type="match status" value="1"/>
</dbReference>
<accession>A0A7K1UCH2</accession>
<evidence type="ECO:0000259" key="4">
    <source>
        <dbReference type="PROSITE" id="PS51000"/>
    </source>
</evidence>
<gene>
    <name evidence="5" type="ORF">GO493_27765</name>
</gene>
<dbReference type="InterPro" id="IPR037171">
    <property type="entry name" value="NagB/RpiA_transferase-like"/>
</dbReference>
<dbReference type="InterPro" id="IPR036390">
    <property type="entry name" value="WH_DNA-bd_sf"/>
</dbReference>
<dbReference type="RefSeq" id="WP_157309507.1">
    <property type="nucleotide sequence ID" value="NZ_WRXN01000019.1"/>
</dbReference>
<name>A0A7K1UCH2_9BACT</name>
<dbReference type="PRINTS" id="PR00037">
    <property type="entry name" value="HTHLACR"/>
</dbReference>
<dbReference type="SMART" id="SM00420">
    <property type="entry name" value="HTH_DEOR"/>
    <property type="match status" value="1"/>
</dbReference>
<dbReference type="SMART" id="SM01134">
    <property type="entry name" value="DeoRC"/>
    <property type="match status" value="1"/>
</dbReference>
<feature type="domain" description="HTH deoR-type" evidence="4">
    <location>
        <begin position="3"/>
        <end position="58"/>
    </location>
</feature>
<keyword evidence="6" id="KW-1185">Reference proteome</keyword>